<comment type="similarity">
    <text evidence="2">Belongs to the major facilitator superfamily. Proton-dependent oligopeptide transporter (POT/PTR) (TC 2.A.17) family.</text>
</comment>
<feature type="compositionally biased region" description="Low complexity" evidence="6">
    <location>
        <begin position="1"/>
        <end position="12"/>
    </location>
</feature>
<evidence type="ECO:0000256" key="7">
    <source>
        <dbReference type="SAM" id="Phobius"/>
    </source>
</evidence>
<dbReference type="Gramene" id="OPUNC08G03120.1">
    <property type="protein sequence ID" value="OPUNC08G03120.1"/>
    <property type="gene ID" value="OPUNC08G03120"/>
</dbReference>
<feature type="transmembrane region" description="Helical" evidence="7">
    <location>
        <begin position="120"/>
        <end position="139"/>
    </location>
</feature>
<dbReference type="AlphaFoldDB" id="A0A0E0LRD5"/>
<evidence type="ECO:0000256" key="6">
    <source>
        <dbReference type="SAM" id="MobiDB-lite"/>
    </source>
</evidence>
<sequence>MATSPPNLTTTTRLRRAPPPPPSLTCVCRRRRGRRRERLSTHKMVGMLPETNAQAGEVLGDAWDYRGRPAARSRTGRWGAAAMILVAELNERLTTLGIAVNLVTYLTATMHVGNAEAANVVTNFMGTSFMLCLLGGFVADSFLGRYLTIAIFTAVQASGVTILTISTAAPGLRPAACAAGSAACERATGAQMGVLYLALYLTALGTGGLKSSVSGFGSDQFDESNSGEKSQMMRFFNWFFFFISLGSLLAVTVLVYVQDNLGRPWGYGACAAAIAAGLVVFLAGTRRYRFKKLVGSPLTQIAAVVVAAWRKRRLDLPSDPAMLYDIDVGKLAAAEIEASSSKKSKLKQRLPHTKQFRFLDHAAINDAPDGEQSKWSLATLTDVEEVKTVARMLPIWATTIMFWTVYAQMTTFSVSQATTMDRHIGASFQIPAGSLTVFFVGSILLTVPIYDRIVVPVARRLSGNPHGLTPLQRIGVGLVLSIVAMVAAAATEVKRRRGVHRIGVGLVLSIVAMVAAAATEVKRLRVARDVGVAGGETVPMTVFWLIPQFLFVGAGEAFTYIGQLDFFLRECPKGMKTMSTGLFLSTLSLGFFVSSALVAAVHKLTGDRHPWIADDLNKGQLDKFYWLLAGVCLANLVVYLVAARWYKYKAGRAGGDGAVNGVEMADAEPCLH</sequence>
<feature type="transmembrane region" description="Helical" evidence="7">
    <location>
        <begin position="624"/>
        <end position="642"/>
    </location>
</feature>
<dbReference type="Gene3D" id="1.20.1250.20">
    <property type="entry name" value="MFS general substrate transporter like domains"/>
    <property type="match status" value="2"/>
</dbReference>
<feature type="region of interest" description="Disordered" evidence="6">
    <location>
        <begin position="1"/>
        <end position="23"/>
    </location>
</feature>
<evidence type="ECO:0000313" key="9">
    <source>
        <dbReference type="Proteomes" id="UP000026962"/>
    </source>
</evidence>
<dbReference type="SUPFAM" id="SSF103473">
    <property type="entry name" value="MFS general substrate transporter"/>
    <property type="match status" value="1"/>
</dbReference>
<dbReference type="InterPro" id="IPR036259">
    <property type="entry name" value="MFS_trans_sf"/>
</dbReference>
<feature type="transmembrane region" description="Helical" evidence="7">
    <location>
        <begin position="582"/>
        <end position="604"/>
    </location>
</feature>
<keyword evidence="3 7" id="KW-0812">Transmembrane</keyword>
<dbReference type="GO" id="GO:0006857">
    <property type="term" value="P:oligopeptide transport"/>
    <property type="evidence" value="ECO:0007669"/>
    <property type="project" value="InterPro"/>
</dbReference>
<reference evidence="8" key="2">
    <citation type="submission" date="2018-05" db="EMBL/GenBank/DDBJ databases">
        <title>OpunRS2 (Oryza punctata Reference Sequence Version 2).</title>
        <authorList>
            <person name="Zhang J."/>
            <person name="Kudrna D."/>
            <person name="Lee S."/>
            <person name="Talag J."/>
            <person name="Welchert J."/>
            <person name="Wing R.A."/>
        </authorList>
    </citation>
    <scope>NUCLEOTIDE SEQUENCE [LARGE SCALE GENOMIC DNA]</scope>
</reference>
<dbReference type="Pfam" id="PF00854">
    <property type="entry name" value="PTR2"/>
    <property type="match status" value="2"/>
</dbReference>
<evidence type="ECO:0000256" key="1">
    <source>
        <dbReference type="ARBA" id="ARBA00004141"/>
    </source>
</evidence>
<feature type="transmembrane region" description="Helical" evidence="7">
    <location>
        <begin position="235"/>
        <end position="258"/>
    </location>
</feature>
<evidence type="ECO:0000256" key="5">
    <source>
        <dbReference type="ARBA" id="ARBA00023136"/>
    </source>
</evidence>
<comment type="subcellular location">
    <subcellularLocation>
        <location evidence="1">Membrane</location>
        <topology evidence="1">Multi-pass membrane protein</topology>
    </subcellularLocation>
</comment>
<feature type="transmembrane region" description="Helical" evidence="7">
    <location>
        <begin position="502"/>
        <end position="521"/>
    </location>
</feature>
<feature type="transmembrane region" description="Helical" evidence="7">
    <location>
        <begin position="145"/>
        <end position="165"/>
    </location>
</feature>
<feature type="transmembrane region" description="Helical" evidence="7">
    <location>
        <begin position="264"/>
        <end position="283"/>
    </location>
</feature>
<proteinExistence type="inferred from homology"/>
<keyword evidence="5 7" id="KW-0472">Membrane</keyword>
<dbReference type="InterPro" id="IPR018456">
    <property type="entry name" value="PTR2_symporter_CS"/>
</dbReference>
<accession>A0A0E0LRD5</accession>
<dbReference type="HOGENOM" id="CLU_009313_4_1_1"/>
<dbReference type="PROSITE" id="PS01022">
    <property type="entry name" value="PTR2_1"/>
    <property type="match status" value="1"/>
</dbReference>
<dbReference type="OMA" id="DSTTICI"/>
<dbReference type="Proteomes" id="UP000026962">
    <property type="component" value="Chromosome 8"/>
</dbReference>
<feature type="transmembrane region" description="Helical" evidence="7">
    <location>
        <begin position="430"/>
        <end position="450"/>
    </location>
</feature>
<protein>
    <submittedName>
        <fullName evidence="8">Uncharacterized protein</fullName>
    </submittedName>
</protein>
<dbReference type="GO" id="GO:0016020">
    <property type="term" value="C:membrane"/>
    <property type="evidence" value="ECO:0007669"/>
    <property type="project" value="UniProtKB-SubCell"/>
</dbReference>
<evidence type="ECO:0000256" key="3">
    <source>
        <dbReference type="ARBA" id="ARBA00022692"/>
    </source>
</evidence>
<dbReference type="InterPro" id="IPR000109">
    <property type="entry name" value="POT_fam"/>
</dbReference>
<dbReference type="PANTHER" id="PTHR11654">
    <property type="entry name" value="OLIGOPEPTIDE TRANSPORTER-RELATED"/>
    <property type="match status" value="1"/>
</dbReference>
<dbReference type="STRING" id="4537.A0A0E0LRD5"/>
<organism evidence="8">
    <name type="scientific">Oryza punctata</name>
    <name type="common">Red rice</name>
    <dbReference type="NCBI Taxonomy" id="4537"/>
    <lineage>
        <taxon>Eukaryota</taxon>
        <taxon>Viridiplantae</taxon>
        <taxon>Streptophyta</taxon>
        <taxon>Embryophyta</taxon>
        <taxon>Tracheophyta</taxon>
        <taxon>Spermatophyta</taxon>
        <taxon>Magnoliopsida</taxon>
        <taxon>Liliopsida</taxon>
        <taxon>Poales</taxon>
        <taxon>Poaceae</taxon>
        <taxon>BOP clade</taxon>
        <taxon>Oryzoideae</taxon>
        <taxon>Oryzeae</taxon>
        <taxon>Oryzinae</taxon>
        <taxon>Oryza</taxon>
    </lineage>
</organism>
<name>A0A0E0LRD5_ORYPU</name>
<keyword evidence="4 7" id="KW-1133">Transmembrane helix</keyword>
<feature type="transmembrane region" description="Helical" evidence="7">
    <location>
        <begin position="541"/>
        <end position="561"/>
    </location>
</feature>
<dbReference type="EnsemblPlants" id="OPUNC08G03120.1">
    <property type="protein sequence ID" value="OPUNC08G03120.1"/>
    <property type="gene ID" value="OPUNC08G03120"/>
</dbReference>
<feature type="transmembrane region" description="Helical" evidence="7">
    <location>
        <begin position="470"/>
        <end position="490"/>
    </location>
</feature>
<evidence type="ECO:0000256" key="4">
    <source>
        <dbReference type="ARBA" id="ARBA00022989"/>
    </source>
</evidence>
<evidence type="ECO:0000256" key="2">
    <source>
        <dbReference type="ARBA" id="ARBA00005982"/>
    </source>
</evidence>
<keyword evidence="9" id="KW-1185">Reference proteome</keyword>
<dbReference type="eggNOG" id="KOG1237">
    <property type="taxonomic scope" value="Eukaryota"/>
</dbReference>
<reference evidence="8" key="1">
    <citation type="submission" date="2015-04" db="UniProtKB">
        <authorList>
            <consortium name="EnsemblPlants"/>
        </authorList>
    </citation>
    <scope>IDENTIFICATION</scope>
</reference>
<evidence type="ECO:0000313" key="8">
    <source>
        <dbReference type="EnsemblPlants" id="OPUNC08G03120.1"/>
    </source>
</evidence>
<dbReference type="GO" id="GO:0022857">
    <property type="term" value="F:transmembrane transporter activity"/>
    <property type="evidence" value="ECO:0007669"/>
    <property type="project" value="InterPro"/>
</dbReference>